<feature type="domain" description="E2F/DP family winged-helix DNA-binding" evidence="7">
    <location>
        <begin position="374"/>
        <end position="440"/>
    </location>
</feature>
<evidence type="ECO:0000256" key="1">
    <source>
        <dbReference type="ARBA" id="ARBA00010940"/>
    </source>
</evidence>
<feature type="compositionally biased region" description="Low complexity" evidence="6">
    <location>
        <begin position="40"/>
        <end position="53"/>
    </location>
</feature>
<reference evidence="9" key="1">
    <citation type="submission" date="2017-01" db="EMBL/GenBank/DDBJ databases">
        <title>Comparative genomics of anhydrobiosis in the tardigrade Hypsibius dujardini.</title>
        <authorList>
            <person name="Yoshida Y."/>
            <person name="Koutsovoulos G."/>
            <person name="Laetsch D."/>
            <person name="Stevens L."/>
            <person name="Kumar S."/>
            <person name="Horikawa D."/>
            <person name="Ishino K."/>
            <person name="Komine S."/>
            <person name="Tomita M."/>
            <person name="Blaxter M."/>
            <person name="Arakawa K."/>
        </authorList>
    </citation>
    <scope>NUCLEOTIDE SEQUENCE [LARGE SCALE GENOMIC DNA]</scope>
    <source>
        <strain evidence="9">Z151</strain>
    </source>
</reference>
<organism evidence="8 9">
    <name type="scientific">Hypsibius exemplaris</name>
    <name type="common">Freshwater tardigrade</name>
    <dbReference type="NCBI Taxonomy" id="2072580"/>
    <lineage>
        <taxon>Eukaryota</taxon>
        <taxon>Metazoa</taxon>
        <taxon>Ecdysozoa</taxon>
        <taxon>Tardigrada</taxon>
        <taxon>Eutardigrada</taxon>
        <taxon>Parachela</taxon>
        <taxon>Hypsibioidea</taxon>
        <taxon>Hypsibiidae</taxon>
        <taxon>Hypsibius</taxon>
    </lineage>
</organism>
<evidence type="ECO:0000256" key="5">
    <source>
        <dbReference type="RuleBase" id="RU003796"/>
    </source>
</evidence>
<dbReference type="SMART" id="SM01372">
    <property type="entry name" value="E2F_TDP"/>
    <property type="match status" value="1"/>
</dbReference>
<evidence type="ECO:0000313" key="9">
    <source>
        <dbReference type="Proteomes" id="UP000192578"/>
    </source>
</evidence>
<gene>
    <name evidence="8" type="ORF">BV898_11414</name>
</gene>
<feature type="region of interest" description="Disordered" evidence="6">
    <location>
        <begin position="286"/>
        <end position="374"/>
    </location>
</feature>
<feature type="compositionally biased region" description="Polar residues" evidence="6">
    <location>
        <begin position="303"/>
        <end position="314"/>
    </location>
</feature>
<dbReference type="InterPro" id="IPR036390">
    <property type="entry name" value="WH_DNA-bd_sf"/>
</dbReference>
<feature type="region of interest" description="Disordered" evidence="6">
    <location>
        <begin position="614"/>
        <end position="635"/>
    </location>
</feature>
<dbReference type="EMBL" id="MTYJ01000105">
    <property type="protein sequence ID" value="OQV14437.1"/>
    <property type="molecule type" value="Genomic_DNA"/>
</dbReference>
<protein>
    <submittedName>
        <fullName evidence="8">Transcription factor E2F3</fullName>
    </submittedName>
</protein>
<evidence type="ECO:0000313" key="8">
    <source>
        <dbReference type="EMBL" id="OQV14437.1"/>
    </source>
</evidence>
<dbReference type="InterPro" id="IPR003316">
    <property type="entry name" value="E2F_WHTH_DNA-bd_dom"/>
</dbReference>
<keyword evidence="4 5" id="KW-0804">Transcription</keyword>
<accession>A0A1W0WGX2</accession>
<keyword evidence="3 5" id="KW-0238">DNA-binding</keyword>
<keyword evidence="9" id="KW-1185">Reference proteome</keyword>
<dbReference type="AlphaFoldDB" id="A0A1W0WGX2"/>
<feature type="compositionally biased region" description="Polar residues" evidence="6">
    <location>
        <begin position="94"/>
        <end position="113"/>
    </location>
</feature>
<dbReference type="SUPFAM" id="SSF46785">
    <property type="entry name" value="Winged helix' DNA-binding domain"/>
    <property type="match status" value="1"/>
</dbReference>
<evidence type="ECO:0000256" key="3">
    <source>
        <dbReference type="ARBA" id="ARBA00023125"/>
    </source>
</evidence>
<feature type="compositionally biased region" description="Low complexity" evidence="6">
    <location>
        <begin position="339"/>
        <end position="355"/>
    </location>
</feature>
<sequence>MVTVAKPSVMTRSKAMKTPPETSPVAGALSKVPVLLNGNSTSTSSSSTTASHTLGQHNAEFPGAGQGPTDAAVTENLLMAAVNGLPDVTRRGESTSSQIENNELSAPETNGKLNGQPEEVAATGPSKVLPSSAATGPRIVTALSQATTTTVVKPPPATMQVVKPPVVPAAKLPDLKSASGAMELNFGTDFIQPEPSLKPQFKRKLDFTSGPPKPTKQVKMTSAKATPIVFLSPKPPMAKQPTLLIPSQPPAIVTSSPATAGASTASAVATASGTTTPAVLATTAPATSTVSATVKAGGPSGTVVFTTNNNTSGSKKPPAQFKQPTQVVTKRPVKKPTASVGRPSSSRASSVVSVDVDNEDDSDDSSQEDMSASRFDSSLNVITKKFFELFKTSADGQIVDLNEASALLQVPKRRIYDITNVLEGIGLTKKKSKNRVEWIYNKEGVCPEEEDAGTDEERILNKALEDLEKVTLDLFRSERKNLYVRPDFLKSVEPLKNNTIICVKKRADTKLIVYPNDPRKLVVGSTADLQQTIWLVPTFLWPGWDTTSTSLSSAAIDELLNASNTTLVGDQAPIADSMDEDSALDGPEEDLRRLEQDATFCSDANDTSYLNDSMATQSGMSDNARMDSSFGESSPQHYWPLPSPVGGNVLPELLPMEPFDGLDFMFGLEFEEEGLMDIFGL</sequence>
<evidence type="ECO:0000256" key="6">
    <source>
        <dbReference type="SAM" id="MobiDB-lite"/>
    </source>
</evidence>
<dbReference type="PANTHER" id="PTHR12081">
    <property type="entry name" value="TRANSCRIPTION FACTOR E2F"/>
    <property type="match status" value="1"/>
</dbReference>
<dbReference type="Proteomes" id="UP000192578">
    <property type="component" value="Unassembled WGS sequence"/>
</dbReference>
<dbReference type="PANTHER" id="PTHR12081:SF18">
    <property type="entry name" value="TRANSCRIPTION FACTOR E2F2-RELATED"/>
    <property type="match status" value="1"/>
</dbReference>
<dbReference type="GO" id="GO:0000981">
    <property type="term" value="F:DNA-binding transcription factor activity, RNA polymerase II-specific"/>
    <property type="evidence" value="ECO:0007669"/>
    <property type="project" value="TreeGrafter"/>
</dbReference>
<dbReference type="Pfam" id="PF02319">
    <property type="entry name" value="WHD_E2F_TDP"/>
    <property type="match status" value="1"/>
</dbReference>
<comment type="subcellular location">
    <subcellularLocation>
        <location evidence="5">Nucleus</location>
    </subcellularLocation>
</comment>
<dbReference type="InterPro" id="IPR036388">
    <property type="entry name" value="WH-like_DNA-bd_sf"/>
</dbReference>
<dbReference type="Gene3D" id="1.10.10.10">
    <property type="entry name" value="Winged helix-like DNA-binding domain superfamily/Winged helix DNA-binding domain"/>
    <property type="match status" value="1"/>
</dbReference>
<evidence type="ECO:0000256" key="2">
    <source>
        <dbReference type="ARBA" id="ARBA00023015"/>
    </source>
</evidence>
<evidence type="ECO:0000259" key="7">
    <source>
        <dbReference type="SMART" id="SM01372"/>
    </source>
</evidence>
<feature type="compositionally biased region" description="Acidic residues" evidence="6">
    <location>
        <begin position="356"/>
        <end position="367"/>
    </location>
</feature>
<name>A0A1W0WGX2_HYPEX</name>
<dbReference type="GO" id="GO:0000978">
    <property type="term" value="F:RNA polymerase II cis-regulatory region sequence-specific DNA binding"/>
    <property type="evidence" value="ECO:0007669"/>
    <property type="project" value="InterPro"/>
</dbReference>
<dbReference type="InterPro" id="IPR015633">
    <property type="entry name" value="E2F"/>
</dbReference>
<dbReference type="GO" id="GO:0090575">
    <property type="term" value="C:RNA polymerase II transcription regulator complex"/>
    <property type="evidence" value="ECO:0007669"/>
    <property type="project" value="TreeGrafter"/>
</dbReference>
<comment type="similarity">
    <text evidence="1 5">Belongs to the E2F/DP family.</text>
</comment>
<keyword evidence="5" id="KW-0539">Nucleus</keyword>
<proteinExistence type="inferred from homology"/>
<evidence type="ECO:0000256" key="4">
    <source>
        <dbReference type="ARBA" id="ARBA00023163"/>
    </source>
</evidence>
<feature type="region of interest" description="Disordered" evidence="6">
    <location>
        <begin position="86"/>
        <end position="133"/>
    </location>
</feature>
<keyword evidence="2 5" id="KW-0805">Transcription regulation</keyword>
<dbReference type="OrthoDB" id="1743261at2759"/>
<feature type="region of interest" description="Disordered" evidence="6">
    <location>
        <begin position="1"/>
        <end position="69"/>
    </location>
</feature>
<dbReference type="FunFam" id="1.10.10.10:FF:000008">
    <property type="entry name" value="E2F transcription factor 1"/>
    <property type="match status" value="1"/>
</dbReference>
<comment type="caution">
    <text evidence="8">The sequence shown here is derived from an EMBL/GenBank/DDBJ whole genome shotgun (WGS) entry which is preliminary data.</text>
</comment>